<dbReference type="Proteomes" id="UP001174908">
    <property type="component" value="Unassembled WGS sequence"/>
</dbReference>
<dbReference type="InterPro" id="IPR017734">
    <property type="entry name" value="T6SS_SciN"/>
</dbReference>
<accession>A0ABT7NH61</accession>
<dbReference type="PANTHER" id="PTHR35565:SF3">
    <property type="entry name" value="TYPE VI SECRETION SYSTEM SHEATH PROTEIN TSSC1"/>
    <property type="match status" value="1"/>
</dbReference>
<name>A0ABT7NH61_9BURK</name>
<dbReference type="InterPro" id="IPR038706">
    <property type="entry name" value="Type_VI_SciN-like_sf"/>
</dbReference>
<protein>
    <submittedName>
        <fullName evidence="2">Type VI secretion system contractile sheath large subunit</fullName>
    </submittedName>
</protein>
<evidence type="ECO:0000313" key="2">
    <source>
        <dbReference type="EMBL" id="MDM0047284.1"/>
    </source>
</evidence>
<comment type="caution">
    <text evidence="2">The sequence shown here is derived from an EMBL/GenBank/DDBJ whole genome shotgun (WGS) entry which is preliminary data.</text>
</comment>
<keyword evidence="3" id="KW-1185">Reference proteome</keyword>
<dbReference type="Pfam" id="PF12790">
    <property type="entry name" value="T6SS-SciN"/>
    <property type="match status" value="1"/>
</dbReference>
<dbReference type="InterPro" id="IPR010269">
    <property type="entry name" value="T6SS_TssC-like"/>
</dbReference>
<proteinExistence type="predicted"/>
<dbReference type="NCBIfam" id="TIGR03352">
    <property type="entry name" value="VI_chp_3"/>
    <property type="match status" value="1"/>
</dbReference>
<organism evidence="2 3">
    <name type="scientific">Variovorax dokdonensis</name>
    <dbReference type="NCBI Taxonomy" id="344883"/>
    <lineage>
        <taxon>Bacteria</taxon>
        <taxon>Pseudomonadati</taxon>
        <taxon>Pseudomonadota</taxon>
        <taxon>Betaproteobacteria</taxon>
        <taxon>Burkholderiales</taxon>
        <taxon>Comamonadaceae</taxon>
        <taxon>Variovorax</taxon>
    </lineage>
</organism>
<gene>
    <name evidence="2" type="primary">tssC</name>
    <name evidence="2" type="ORF">QTH91_22520</name>
</gene>
<dbReference type="RefSeq" id="WP_286662398.1">
    <property type="nucleotide sequence ID" value="NZ_JASZYV010000006.1"/>
</dbReference>
<dbReference type="Gene3D" id="2.60.40.4150">
    <property type="entry name" value="Type VI secretion system, lipoprotein SciN"/>
    <property type="match status" value="1"/>
</dbReference>
<evidence type="ECO:0000259" key="1">
    <source>
        <dbReference type="Pfam" id="PF05943"/>
    </source>
</evidence>
<evidence type="ECO:0000313" key="3">
    <source>
        <dbReference type="Proteomes" id="UP001174908"/>
    </source>
</evidence>
<sequence length="536" mass="60503">MSSITTERPAPASQQALGVNDFASLLDKEFKPKTTEARAAVEAAVRTLAEQALASASTMSDDAYASIEAIIAEIDRKLSEQINLVLHQEEFQKIESAWRGLHHLVSNTETDEKLKIRFMDLSKDELRRTMRRHRGIAWDQSPIFKRVYEEEYGQLGGEPYGCLVADYFFDHTPPDVELLGAIGKVSAAAHSPFITGANPALLGMDSWQELANPRDLTKITSNLEHAPWNSLRDTEDARYLGLAMPRFLARLPYGVKTNPVDEFNFEEETEGADHKKYVWNNAAYAMAVNINRSFKEYGWCTMIRGVESGGSVERLPCHTFPTDDGGFDMKCPTEIAISDRREAELAKTGLIPLVHRKNSDHAAFIGAQSLQRPQEYTDPDATANANLSARLPYLFASTRFAHYLKCIVRDKIGSFKEREEMQRWLYELRSLTNFENADYYSLNKDDKKVLGEDMLAKDEFIMRPGDQQVIRRASNPNMRAVGVLAGYRDLPHAVWRVVQKAPVAPEAAWYRTVVPNNKMKLDVQVQEKAVQVTPIP</sequence>
<dbReference type="NCBIfam" id="TIGR03355">
    <property type="entry name" value="VI_chp_2"/>
    <property type="match status" value="1"/>
</dbReference>
<dbReference type="EMBL" id="JASZYV010000006">
    <property type="protein sequence ID" value="MDM0047284.1"/>
    <property type="molecule type" value="Genomic_DNA"/>
</dbReference>
<feature type="domain" description="TssC1 N-terminal" evidence="1">
    <location>
        <begin position="69"/>
        <end position="371"/>
    </location>
</feature>
<dbReference type="Pfam" id="PF05943">
    <property type="entry name" value="VipB"/>
    <property type="match status" value="1"/>
</dbReference>
<dbReference type="InterPro" id="IPR044031">
    <property type="entry name" value="TssC1_N"/>
</dbReference>
<dbReference type="PANTHER" id="PTHR35565">
    <property type="entry name" value="CYTOPLASMIC PROTEIN-RELATED"/>
    <property type="match status" value="1"/>
</dbReference>
<reference evidence="2" key="1">
    <citation type="submission" date="2023-06" db="EMBL/GenBank/DDBJ databases">
        <authorList>
            <person name="Jiang Y."/>
            <person name="Liu Q."/>
        </authorList>
    </citation>
    <scope>NUCLEOTIDE SEQUENCE</scope>
    <source>
        <strain evidence="2">CGMCC 1.12089</strain>
    </source>
</reference>